<sequence length="279" mass="27875">MDFGALPPEINSARMYAGAGSAPMMAAAAAWHSLAVELSTTATTVESVITQLTTEQWLGPASLSMAAAAQPYLAWLTYTAECAQHAGSQATASAAAFETAFAMTVPPAEVAANRALLAALVATNVLGVNTPAIMATEAQYTEMWAQDALAMYGYAASSATAGTLNPLTTPSQIANPAGLAAQAAAVGQAAASSTVAQVGLGDLITNLPNAVMTFASPLTSAADVGGLGGIIQDITELLGIPFVQNAINGVVNTAAWFVMAGITSSVFLGHTVGAARPGG</sequence>
<dbReference type="PANTHER" id="PTHR46766:SF1">
    <property type="entry name" value="GLUTAMINE-RICH PROTEIN 2"/>
    <property type="match status" value="1"/>
</dbReference>
<proteinExistence type="inferred from homology"/>
<comment type="similarity">
    <text evidence="1">Belongs to the mycobacterial PPE family.</text>
</comment>
<dbReference type="SUPFAM" id="SSF140459">
    <property type="entry name" value="PE/PPE dimer-like"/>
    <property type="match status" value="1"/>
</dbReference>
<dbReference type="GO" id="GO:0052572">
    <property type="term" value="P:response to host immune response"/>
    <property type="evidence" value="ECO:0007669"/>
    <property type="project" value="TreeGrafter"/>
</dbReference>
<dbReference type="InterPro" id="IPR000030">
    <property type="entry name" value="PPE_dom"/>
</dbReference>
<evidence type="ECO:0000256" key="1">
    <source>
        <dbReference type="ARBA" id="ARBA00010652"/>
    </source>
</evidence>
<dbReference type="InterPro" id="IPR038332">
    <property type="entry name" value="PPE_sf"/>
</dbReference>
<dbReference type="EMBL" id="OCTY01000002">
    <property type="protein sequence ID" value="SOJ54491.1"/>
    <property type="molecule type" value="Genomic_DNA"/>
</dbReference>
<protein>
    <submittedName>
        <fullName evidence="3">PPE family protein PPE15</fullName>
    </submittedName>
</protein>
<evidence type="ECO:0000313" key="3">
    <source>
        <dbReference type="EMBL" id="SOJ54491.1"/>
    </source>
</evidence>
<reference evidence="3 4" key="1">
    <citation type="submission" date="2017-10" db="EMBL/GenBank/DDBJ databases">
        <authorList>
            <consortium name="Urmite Genomes"/>
        </authorList>
    </citation>
    <scope>NUCLEOTIDE SEQUENCE [LARGE SCALE GENOMIC DNA]</scope>
    <source>
        <strain evidence="3 4">FB-527</strain>
    </source>
</reference>
<evidence type="ECO:0000259" key="2">
    <source>
        <dbReference type="Pfam" id="PF00823"/>
    </source>
</evidence>
<dbReference type="FunFam" id="1.20.1260.20:FF:000001">
    <property type="entry name" value="PPE family protein PPE41"/>
    <property type="match status" value="1"/>
</dbReference>
<feature type="domain" description="PPE" evidence="2">
    <location>
        <begin position="2"/>
        <end position="164"/>
    </location>
</feature>
<dbReference type="Proteomes" id="UP000554965">
    <property type="component" value="Unassembled WGS sequence"/>
</dbReference>
<evidence type="ECO:0000313" key="4">
    <source>
        <dbReference type="Proteomes" id="UP000554965"/>
    </source>
</evidence>
<dbReference type="Gene3D" id="1.20.1260.20">
    <property type="entry name" value="PPE superfamily"/>
    <property type="match status" value="1"/>
</dbReference>
<organism evidence="3 4">
    <name type="scientific">Mycobacterium simulans</name>
    <dbReference type="NCBI Taxonomy" id="627089"/>
    <lineage>
        <taxon>Bacteria</taxon>
        <taxon>Bacillati</taxon>
        <taxon>Actinomycetota</taxon>
        <taxon>Actinomycetes</taxon>
        <taxon>Mycobacteriales</taxon>
        <taxon>Mycobacteriaceae</taxon>
        <taxon>Mycobacterium</taxon>
    </lineage>
</organism>
<gene>
    <name evidence="3" type="ORF">MSIMFB_01983</name>
</gene>
<keyword evidence="4" id="KW-1185">Reference proteome</keyword>
<name>A0A7Z7N9C4_9MYCO</name>
<dbReference type="PANTHER" id="PTHR46766">
    <property type="entry name" value="GLUTAMINE-RICH PROTEIN 2"/>
    <property type="match status" value="1"/>
</dbReference>
<comment type="caution">
    <text evidence="3">The sequence shown here is derived from an EMBL/GenBank/DDBJ whole genome shotgun (WGS) entry which is preliminary data.</text>
</comment>
<accession>A0A7Z7N9C4</accession>
<dbReference type="AlphaFoldDB" id="A0A7Z7N9C4"/>
<dbReference type="Pfam" id="PF00823">
    <property type="entry name" value="PPE"/>
    <property type="match status" value="1"/>
</dbReference>